<feature type="compositionally biased region" description="Low complexity" evidence="1">
    <location>
        <begin position="7"/>
        <end position="17"/>
    </location>
</feature>
<organism evidence="2 3">
    <name type="scientific">Kwoniella newhampshirensis</name>
    <dbReference type="NCBI Taxonomy" id="1651941"/>
    <lineage>
        <taxon>Eukaryota</taxon>
        <taxon>Fungi</taxon>
        <taxon>Dikarya</taxon>
        <taxon>Basidiomycota</taxon>
        <taxon>Agaricomycotina</taxon>
        <taxon>Tremellomycetes</taxon>
        <taxon>Tremellales</taxon>
        <taxon>Cryptococcaceae</taxon>
        <taxon>Kwoniella</taxon>
    </lineage>
</organism>
<protein>
    <recommendedName>
        <fullName evidence="4">Biogenesis of lysosome-related organelles complex 1 subunit KXD1</fullName>
    </recommendedName>
</protein>
<sequence>MSYFDASSPSSSSGSSPETTNPRFSSGTPEIAPQYSLSSEYAHLVEDGGLKAVIAQKIAKLQDSLPQLSSSRLRQARADITYLRSILSGEDTMVAQCRAGGVFSARA</sequence>
<dbReference type="Proteomes" id="UP001388673">
    <property type="component" value="Unassembled WGS sequence"/>
</dbReference>
<evidence type="ECO:0000313" key="2">
    <source>
        <dbReference type="EMBL" id="KAK8864644.1"/>
    </source>
</evidence>
<gene>
    <name evidence="2" type="ORF">IAR55_001894</name>
</gene>
<dbReference type="GeneID" id="92179153"/>
<reference evidence="2 3" key="1">
    <citation type="journal article" date="2024" name="bioRxiv">
        <title>Comparative genomics of Cryptococcus and Kwoniella reveals pathogenesis evolution and contrasting karyotype dynamics via intercentromeric recombination or chromosome fusion.</title>
        <authorList>
            <person name="Coelho M.A."/>
            <person name="David-Palma M."/>
            <person name="Shea T."/>
            <person name="Bowers K."/>
            <person name="McGinley-Smith S."/>
            <person name="Mohammad A.W."/>
            <person name="Gnirke A."/>
            <person name="Yurkov A.M."/>
            <person name="Nowrousian M."/>
            <person name="Sun S."/>
            <person name="Cuomo C.A."/>
            <person name="Heitman J."/>
        </authorList>
    </citation>
    <scope>NUCLEOTIDE SEQUENCE [LARGE SCALE GENOMIC DNA]</scope>
    <source>
        <strain evidence="2 3">CBS 13917</strain>
    </source>
</reference>
<feature type="region of interest" description="Disordered" evidence="1">
    <location>
        <begin position="1"/>
        <end position="31"/>
    </location>
</feature>
<feature type="compositionally biased region" description="Polar residues" evidence="1">
    <location>
        <begin position="18"/>
        <end position="28"/>
    </location>
</feature>
<dbReference type="KEGG" id="kne:92179153"/>
<dbReference type="RefSeq" id="XP_066804940.1">
    <property type="nucleotide sequence ID" value="XM_066945017.1"/>
</dbReference>
<accession>A0AAW0Z3R0</accession>
<dbReference type="EMBL" id="JBCAWK010000003">
    <property type="protein sequence ID" value="KAK8864644.1"/>
    <property type="molecule type" value="Genomic_DNA"/>
</dbReference>
<evidence type="ECO:0000313" key="3">
    <source>
        <dbReference type="Proteomes" id="UP001388673"/>
    </source>
</evidence>
<proteinExistence type="predicted"/>
<evidence type="ECO:0000256" key="1">
    <source>
        <dbReference type="SAM" id="MobiDB-lite"/>
    </source>
</evidence>
<dbReference type="AlphaFoldDB" id="A0AAW0Z3R0"/>
<name>A0AAW0Z3R0_9TREE</name>
<evidence type="ECO:0008006" key="4">
    <source>
        <dbReference type="Google" id="ProtNLM"/>
    </source>
</evidence>
<keyword evidence="3" id="KW-1185">Reference proteome</keyword>
<comment type="caution">
    <text evidence="2">The sequence shown here is derived from an EMBL/GenBank/DDBJ whole genome shotgun (WGS) entry which is preliminary data.</text>
</comment>